<reference evidence="1" key="1">
    <citation type="journal article" date="2001" name="Microbiology">
        <title>A novel rolling-circle-replicating plasmid from Pseudomonas putida P8: molecular characterization and use as vector.</title>
        <authorList>
            <person name="Holtwick R."/>
            <person name="von Wallbrunn A."/>
            <person name="Keweloh H."/>
            <person name="Meinhardt F."/>
        </authorList>
    </citation>
    <scope>NUCLEOTIDE SEQUENCE [LARGE SCALE GENOMIC DNA]</scope>
    <source>
        <strain evidence="1">P8</strain>
        <plasmid evidence="1">pPP81</plasmid>
    </source>
</reference>
<geneLocation type="plasmid" evidence="1">
    <name>pPP81</name>
</geneLocation>
<keyword evidence="1" id="KW-0614">Plasmid</keyword>
<sequence>MSFFDQYIQHRVLSFKFLNVDNGKLFDHLLDSGQLVETGSVDVRNVCRKLSVELAERLDNTLSVIDMSKRQFIEMALIEALDKVDQAVESLDAFQFHRGEQGEAE</sequence>
<protein>
    <submittedName>
        <fullName evidence="1">Uncharacterized protein</fullName>
    </submittedName>
</protein>
<accession>Q9K4T1</accession>
<dbReference type="EMBL" id="AJ289784">
    <property type="protein sequence ID" value="CAC01242.1"/>
    <property type="molecule type" value="Genomic_DNA"/>
</dbReference>
<proteinExistence type="predicted"/>
<organism evidence="1">
    <name type="scientific">Pseudomonas putida</name>
    <name type="common">Arthrobacter siderocapsulatus</name>
    <dbReference type="NCBI Taxonomy" id="303"/>
    <lineage>
        <taxon>Bacteria</taxon>
        <taxon>Pseudomonadati</taxon>
        <taxon>Pseudomonadota</taxon>
        <taxon>Gammaproteobacteria</taxon>
        <taxon>Pseudomonadales</taxon>
        <taxon>Pseudomonadaceae</taxon>
        <taxon>Pseudomonas</taxon>
    </lineage>
</organism>
<dbReference type="RefSeq" id="WP_010895728.1">
    <property type="nucleotide sequence ID" value="NC_002518.1"/>
</dbReference>
<name>Q9K4T1_PSEPU</name>
<evidence type="ECO:0000313" key="1">
    <source>
        <dbReference type="EMBL" id="CAC01242.1"/>
    </source>
</evidence>
<dbReference type="AlphaFoldDB" id="Q9K4T1"/>